<accession>A0A8T0WUX3</accession>
<organism evidence="2 3">
    <name type="scientific">Panicum virgatum</name>
    <name type="common">Blackwell switchgrass</name>
    <dbReference type="NCBI Taxonomy" id="38727"/>
    <lineage>
        <taxon>Eukaryota</taxon>
        <taxon>Viridiplantae</taxon>
        <taxon>Streptophyta</taxon>
        <taxon>Embryophyta</taxon>
        <taxon>Tracheophyta</taxon>
        <taxon>Spermatophyta</taxon>
        <taxon>Magnoliopsida</taxon>
        <taxon>Liliopsida</taxon>
        <taxon>Poales</taxon>
        <taxon>Poaceae</taxon>
        <taxon>PACMAD clade</taxon>
        <taxon>Panicoideae</taxon>
        <taxon>Panicodae</taxon>
        <taxon>Paniceae</taxon>
        <taxon>Panicinae</taxon>
        <taxon>Panicum</taxon>
        <taxon>Panicum sect. Hiantes</taxon>
    </lineage>
</organism>
<feature type="compositionally biased region" description="Basic and acidic residues" evidence="1">
    <location>
        <begin position="186"/>
        <end position="196"/>
    </location>
</feature>
<feature type="compositionally biased region" description="Low complexity" evidence="1">
    <location>
        <begin position="84"/>
        <end position="97"/>
    </location>
</feature>
<gene>
    <name evidence="2" type="ORF">PVAP13_1NG249314</name>
</gene>
<reference evidence="2" key="1">
    <citation type="submission" date="2020-05" db="EMBL/GenBank/DDBJ databases">
        <title>WGS assembly of Panicum virgatum.</title>
        <authorList>
            <person name="Lovell J.T."/>
            <person name="Jenkins J."/>
            <person name="Shu S."/>
            <person name="Juenger T.E."/>
            <person name="Schmutz J."/>
        </authorList>
    </citation>
    <scope>NUCLEOTIDE SEQUENCE</scope>
    <source>
        <strain evidence="2">AP13</strain>
    </source>
</reference>
<dbReference type="AlphaFoldDB" id="A0A8T0WUX3"/>
<comment type="caution">
    <text evidence="2">The sequence shown here is derived from an EMBL/GenBank/DDBJ whole genome shotgun (WGS) entry which is preliminary data.</text>
</comment>
<keyword evidence="3" id="KW-1185">Reference proteome</keyword>
<dbReference type="Proteomes" id="UP000823388">
    <property type="component" value="Chromosome 1N"/>
</dbReference>
<feature type="compositionally biased region" description="Low complexity" evidence="1">
    <location>
        <begin position="147"/>
        <end position="157"/>
    </location>
</feature>
<feature type="region of interest" description="Disordered" evidence="1">
    <location>
        <begin position="44"/>
        <end position="124"/>
    </location>
</feature>
<dbReference type="EMBL" id="CM029038">
    <property type="protein sequence ID" value="KAG2651145.1"/>
    <property type="molecule type" value="Genomic_DNA"/>
</dbReference>
<evidence type="ECO:0000256" key="1">
    <source>
        <dbReference type="SAM" id="MobiDB-lite"/>
    </source>
</evidence>
<name>A0A8T0WUX3_PANVG</name>
<proteinExistence type="predicted"/>
<evidence type="ECO:0000313" key="3">
    <source>
        <dbReference type="Proteomes" id="UP000823388"/>
    </source>
</evidence>
<feature type="region of interest" description="Disordered" evidence="1">
    <location>
        <begin position="147"/>
        <end position="214"/>
    </location>
</feature>
<protein>
    <submittedName>
        <fullName evidence="2">Uncharacterized protein</fullName>
    </submittedName>
</protein>
<feature type="compositionally biased region" description="Polar residues" evidence="1">
    <location>
        <begin position="112"/>
        <end position="123"/>
    </location>
</feature>
<feature type="region of interest" description="Disordered" evidence="1">
    <location>
        <begin position="228"/>
        <end position="251"/>
    </location>
</feature>
<sequence>MPRPAAHAISSARAHPNYFRLPPALHREALLLCCQKLATGEATSAPHAVKPSPGPAASTLNTQYRRLDRRRRPRPRSPEREAAHAQPTSALAAAASRSPEREAARAGPPPTSRISLSSTSRCRQSPAFHIPGELLINKTSFAQRASAAAAEKGASRLPRLRVGGRGRGGERNGAGPRRPRRRRGRGIADRGGERAWSRPPLQGPACRGPALPRPASRRLPAALLQLGRAPASAPPRTAEGERNRPGGGAPHLRACVRVATRALGRGMAGWLPPASRSVSLWARESAGVRGRRAACDVEIRRPRSCRQAS</sequence>
<evidence type="ECO:0000313" key="2">
    <source>
        <dbReference type="EMBL" id="KAG2651145.1"/>
    </source>
</evidence>